<feature type="compositionally biased region" description="Polar residues" evidence="1">
    <location>
        <begin position="247"/>
        <end position="264"/>
    </location>
</feature>
<evidence type="ECO:0000259" key="3">
    <source>
        <dbReference type="Pfam" id="PF09681"/>
    </source>
</evidence>
<evidence type="ECO:0000259" key="2">
    <source>
        <dbReference type="Pfam" id="PF09524"/>
    </source>
</evidence>
<dbReference type="Proteomes" id="UP001165492">
    <property type="component" value="Unassembled WGS sequence"/>
</dbReference>
<feature type="region of interest" description="Disordered" evidence="1">
    <location>
        <begin position="247"/>
        <end position="274"/>
    </location>
</feature>
<gene>
    <name evidence="4" type="ORF">LMF89_09345</name>
</gene>
<dbReference type="PANTHER" id="PTHR37293:SF7">
    <property type="entry name" value="HYPOTHETICAL PHAGE PROTEIN"/>
    <property type="match status" value="1"/>
</dbReference>
<dbReference type="Pfam" id="PF09681">
    <property type="entry name" value="Phage_rep_org_N"/>
    <property type="match status" value="1"/>
</dbReference>
<feature type="domain" description="Phage conserved hypothetical protein C-terminal" evidence="2">
    <location>
        <begin position="164"/>
        <end position="234"/>
    </location>
</feature>
<evidence type="ECO:0000313" key="5">
    <source>
        <dbReference type="Proteomes" id="UP001165492"/>
    </source>
</evidence>
<accession>A0ABS8HSH9</accession>
<dbReference type="InterPro" id="IPR010056">
    <property type="entry name" value="Phage_rep_org__N"/>
</dbReference>
<dbReference type="InterPro" id="IPR011741">
    <property type="entry name" value="Phg_2220_C"/>
</dbReference>
<dbReference type="Pfam" id="PF09524">
    <property type="entry name" value="Phg_2220_C"/>
    <property type="match status" value="1"/>
</dbReference>
<comment type="caution">
    <text evidence="4">The sequence shown here is derived from an EMBL/GenBank/DDBJ whole genome shotgun (WGS) entry which is preliminary data.</text>
</comment>
<evidence type="ECO:0000256" key="1">
    <source>
        <dbReference type="SAM" id="MobiDB-lite"/>
    </source>
</evidence>
<protein>
    <submittedName>
        <fullName evidence="4">Phage replisome organizer N-terminal domain-containing protein</fullName>
    </submittedName>
</protein>
<proteinExistence type="predicted"/>
<dbReference type="PANTHER" id="PTHR37293">
    <property type="entry name" value="PHAGE REPLICATION PROTEIN-RELATED"/>
    <property type="match status" value="1"/>
</dbReference>
<sequence length="274" mass="31732">MAEIKWIKITTDMFDDEKIDFISSLPEGDSLIVVWVRLLTMAGKNNAGGFIFLTENIPYSEDMLSNKFKKPLNVIKLALRTFKDLEMIDFDDSGRLFISNWEKHQNIEALDKIREQTRLRVAKYREIKQLQCNVTVTEEVTPSNATDKEIDKEIDKEVIPCQDIIDYLNQKASTKFRATDKHKECIRARWKEGYGFDDFKTVIDKKYKEWAGTEQAKYIRPITLFGTKFDGYLNQVEGGSKVGAYQQSTRKAKATNITKPSTPTRSRKASEWED</sequence>
<name>A0ABS8HSH9_9FIRM</name>
<organism evidence="4 5">
    <name type="scientific">Pelosinus baikalensis</name>
    <dbReference type="NCBI Taxonomy" id="2892015"/>
    <lineage>
        <taxon>Bacteria</taxon>
        <taxon>Bacillati</taxon>
        <taxon>Bacillota</taxon>
        <taxon>Negativicutes</taxon>
        <taxon>Selenomonadales</taxon>
        <taxon>Sporomusaceae</taxon>
        <taxon>Pelosinus</taxon>
    </lineage>
</organism>
<dbReference type="RefSeq" id="WP_229534815.1">
    <property type="nucleotide sequence ID" value="NZ_JAJHJB010000010.1"/>
</dbReference>
<dbReference type="NCBIfam" id="TIGR01714">
    <property type="entry name" value="phage_rep_org_N"/>
    <property type="match status" value="1"/>
</dbReference>
<keyword evidence="5" id="KW-1185">Reference proteome</keyword>
<feature type="domain" description="Phage replisome organiser N-terminal" evidence="3">
    <location>
        <begin position="6"/>
        <end position="126"/>
    </location>
</feature>
<dbReference type="InterPro" id="IPR053162">
    <property type="entry name" value="DnaD"/>
</dbReference>
<dbReference type="NCBIfam" id="TIGR02220">
    <property type="entry name" value="phg_TIGR02220"/>
    <property type="match status" value="1"/>
</dbReference>
<evidence type="ECO:0000313" key="4">
    <source>
        <dbReference type="EMBL" id="MCC5465566.1"/>
    </source>
</evidence>
<dbReference type="EMBL" id="JAJHJB010000010">
    <property type="protein sequence ID" value="MCC5465566.1"/>
    <property type="molecule type" value="Genomic_DNA"/>
</dbReference>
<reference evidence="4" key="1">
    <citation type="submission" date="2021-11" db="EMBL/GenBank/DDBJ databases">
        <title>Description of a new species Pelosinus isolated from the bottom sediments of Lake Baikal.</title>
        <authorList>
            <person name="Zakharyuk A."/>
        </authorList>
    </citation>
    <scope>NUCLEOTIDE SEQUENCE</scope>
    <source>
        <strain evidence="4">Bkl1</strain>
    </source>
</reference>